<gene>
    <name evidence="5" type="ORF">TAV2_LOCUS8193</name>
</gene>
<feature type="domain" description="AAA+ ATPase At3g28540-like C-terminal" evidence="4">
    <location>
        <begin position="60"/>
        <end position="108"/>
    </location>
</feature>
<dbReference type="EMBL" id="CAJVSB020000255">
    <property type="protein sequence ID" value="CAH2049026.1"/>
    <property type="molecule type" value="Genomic_DNA"/>
</dbReference>
<dbReference type="SUPFAM" id="SSF52540">
    <property type="entry name" value="P-loop containing nucleoside triphosphate hydrolases"/>
    <property type="match status" value="1"/>
</dbReference>
<dbReference type="InterPro" id="IPR058017">
    <property type="entry name" value="At3g28540-like_C"/>
</dbReference>
<dbReference type="InterPro" id="IPR050747">
    <property type="entry name" value="Mitochondrial_chaperone_BCS1"/>
</dbReference>
<dbReference type="InterPro" id="IPR003960">
    <property type="entry name" value="ATPase_AAA_CS"/>
</dbReference>
<evidence type="ECO:0008006" key="7">
    <source>
        <dbReference type="Google" id="ProtNLM"/>
    </source>
</evidence>
<dbReference type="InterPro" id="IPR027417">
    <property type="entry name" value="P-loop_NTPase"/>
</dbReference>
<dbReference type="Gene3D" id="3.40.50.300">
    <property type="entry name" value="P-loop containing nucleotide triphosphate hydrolases"/>
    <property type="match status" value="1"/>
</dbReference>
<dbReference type="PANTHER" id="PTHR23070">
    <property type="entry name" value="BCS1 AAA-TYPE ATPASE"/>
    <property type="match status" value="1"/>
</dbReference>
<dbReference type="Pfam" id="PF00004">
    <property type="entry name" value="AAA"/>
    <property type="match status" value="1"/>
</dbReference>
<accession>A0AAU9RW98</accession>
<name>A0AAU9RW98_THLAR</name>
<dbReference type="Pfam" id="PF25568">
    <property type="entry name" value="AAA_lid_At3g28540"/>
    <property type="match status" value="1"/>
</dbReference>
<dbReference type="InterPro" id="IPR003959">
    <property type="entry name" value="ATPase_AAA_core"/>
</dbReference>
<dbReference type="Proteomes" id="UP000836841">
    <property type="component" value="Unassembled WGS sequence"/>
</dbReference>
<dbReference type="GO" id="GO:0005524">
    <property type="term" value="F:ATP binding"/>
    <property type="evidence" value="ECO:0007669"/>
    <property type="project" value="UniProtKB-KW"/>
</dbReference>
<evidence type="ECO:0000313" key="6">
    <source>
        <dbReference type="Proteomes" id="UP000836841"/>
    </source>
</evidence>
<organism evidence="5 6">
    <name type="scientific">Thlaspi arvense</name>
    <name type="common">Field penny-cress</name>
    <dbReference type="NCBI Taxonomy" id="13288"/>
    <lineage>
        <taxon>Eukaryota</taxon>
        <taxon>Viridiplantae</taxon>
        <taxon>Streptophyta</taxon>
        <taxon>Embryophyta</taxon>
        <taxon>Tracheophyta</taxon>
        <taxon>Spermatophyta</taxon>
        <taxon>Magnoliopsida</taxon>
        <taxon>eudicotyledons</taxon>
        <taxon>Gunneridae</taxon>
        <taxon>Pentapetalae</taxon>
        <taxon>rosids</taxon>
        <taxon>malvids</taxon>
        <taxon>Brassicales</taxon>
        <taxon>Brassicaceae</taxon>
        <taxon>Thlaspideae</taxon>
        <taxon>Thlaspi</taxon>
    </lineage>
</organism>
<comment type="caution">
    <text evidence="5">The sequence shown here is derived from an EMBL/GenBank/DDBJ whole genome shotgun (WGS) entry which is preliminary data.</text>
</comment>
<sequence length="144" mass="15609">MIEKVTLSGLLNCVDGLFSANEGGRLMVFTTNRVENLDPALIRKGRMDKHIKMSYCSFEAFKEIDITPADVAENLITGTTTTEGSTAVAAACLKNLIEVLEKKAESNSSGAEEKAEADDEEEAVKENGNWILENGYVNSCRSVA</sequence>
<evidence type="ECO:0000259" key="4">
    <source>
        <dbReference type="Pfam" id="PF25568"/>
    </source>
</evidence>
<evidence type="ECO:0000259" key="3">
    <source>
        <dbReference type="Pfam" id="PF00004"/>
    </source>
</evidence>
<feature type="domain" description="ATPase AAA-type core" evidence="3">
    <location>
        <begin position="5"/>
        <end position="54"/>
    </location>
</feature>
<reference evidence="5 6" key="1">
    <citation type="submission" date="2022-03" db="EMBL/GenBank/DDBJ databases">
        <authorList>
            <person name="Nunn A."/>
            <person name="Chopra R."/>
            <person name="Nunn A."/>
            <person name="Contreras Garrido A."/>
        </authorList>
    </citation>
    <scope>NUCLEOTIDE SEQUENCE [LARGE SCALE GENOMIC DNA]</scope>
</reference>
<keyword evidence="6" id="KW-1185">Reference proteome</keyword>
<keyword evidence="1" id="KW-0067">ATP-binding</keyword>
<comment type="similarity">
    <text evidence="1">Belongs to the AAA ATPase family.</text>
</comment>
<dbReference type="PROSITE" id="PS00674">
    <property type="entry name" value="AAA"/>
    <property type="match status" value="1"/>
</dbReference>
<evidence type="ECO:0000256" key="1">
    <source>
        <dbReference type="RuleBase" id="RU003651"/>
    </source>
</evidence>
<evidence type="ECO:0000256" key="2">
    <source>
        <dbReference type="SAM" id="MobiDB-lite"/>
    </source>
</evidence>
<keyword evidence="1" id="KW-0547">Nucleotide-binding</keyword>
<evidence type="ECO:0000313" key="5">
    <source>
        <dbReference type="EMBL" id="CAH2049026.1"/>
    </source>
</evidence>
<proteinExistence type="inferred from homology"/>
<protein>
    <recommendedName>
        <fullName evidence="7">ATPase AAA-type core domain-containing protein</fullName>
    </recommendedName>
</protein>
<dbReference type="GO" id="GO:0016887">
    <property type="term" value="F:ATP hydrolysis activity"/>
    <property type="evidence" value="ECO:0007669"/>
    <property type="project" value="InterPro"/>
</dbReference>
<feature type="region of interest" description="Disordered" evidence="2">
    <location>
        <begin position="103"/>
        <end position="125"/>
    </location>
</feature>
<dbReference type="AlphaFoldDB" id="A0AAU9RW98"/>